<dbReference type="Proteomes" id="UP001152173">
    <property type="component" value="Unassembled WGS sequence"/>
</dbReference>
<reference evidence="5" key="1">
    <citation type="submission" date="2022-05" db="EMBL/GenBank/DDBJ databases">
        <authorList>
            <person name="Colautti A."/>
            <person name="Iacumin L."/>
        </authorList>
    </citation>
    <scope>NUCLEOTIDE SEQUENCE</scope>
    <source>
        <strain evidence="5">SK 55</strain>
    </source>
</reference>
<comment type="similarity">
    <text evidence="1">Belongs to the GerABKA family.</text>
</comment>
<feature type="transmembrane region" description="Helical" evidence="4">
    <location>
        <begin position="413"/>
        <end position="438"/>
    </location>
</feature>
<keyword evidence="4" id="KW-0812">Transmembrane</keyword>
<protein>
    <submittedName>
        <fullName evidence="5">Spore germination protein</fullName>
    </submittedName>
</protein>
<evidence type="ECO:0000313" key="5">
    <source>
        <dbReference type="EMBL" id="MCZ8538265.1"/>
    </source>
</evidence>
<dbReference type="InterPro" id="IPR004995">
    <property type="entry name" value="Spore_Ger"/>
</dbReference>
<comment type="caution">
    <text evidence="5">The sequence shown here is derived from an EMBL/GenBank/DDBJ whole genome shotgun (WGS) entry which is preliminary data.</text>
</comment>
<dbReference type="GO" id="GO:0016020">
    <property type="term" value="C:membrane"/>
    <property type="evidence" value="ECO:0007669"/>
    <property type="project" value="InterPro"/>
</dbReference>
<dbReference type="PANTHER" id="PTHR22550">
    <property type="entry name" value="SPORE GERMINATION PROTEIN"/>
    <property type="match status" value="1"/>
</dbReference>
<evidence type="ECO:0000256" key="3">
    <source>
        <dbReference type="SAM" id="MobiDB-lite"/>
    </source>
</evidence>
<feature type="transmembrane region" description="Helical" evidence="4">
    <location>
        <begin position="291"/>
        <end position="313"/>
    </location>
</feature>
<feature type="transmembrane region" description="Helical" evidence="4">
    <location>
        <begin position="388"/>
        <end position="406"/>
    </location>
</feature>
<keyword evidence="2 4" id="KW-0472">Membrane</keyword>
<gene>
    <name evidence="5" type="ORF">M9R32_13795</name>
</gene>
<dbReference type="PIRSF" id="PIRSF005690">
    <property type="entry name" value="GerBA"/>
    <property type="match status" value="1"/>
</dbReference>
<evidence type="ECO:0000256" key="4">
    <source>
        <dbReference type="SAM" id="Phobius"/>
    </source>
</evidence>
<dbReference type="EMBL" id="JAMKBJ010000014">
    <property type="protein sequence ID" value="MCZ8538265.1"/>
    <property type="molecule type" value="Genomic_DNA"/>
</dbReference>
<evidence type="ECO:0000256" key="1">
    <source>
        <dbReference type="ARBA" id="ARBA00005278"/>
    </source>
</evidence>
<keyword evidence="6" id="KW-1185">Reference proteome</keyword>
<name>A0A9X3LHT2_9BACL</name>
<proteinExistence type="inferred from homology"/>
<evidence type="ECO:0000256" key="2">
    <source>
        <dbReference type="ARBA" id="ARBA00023136"/>
    </source>
</evidence>
<dbReference type="GO" id="GO:0009847">
    <property type="term" value="P:spore germination"/>
    <property type="evidence" value="ECO:0007669"/>
    <property type="project" value="InterPro"/>
</dbReference>
<dbReference type="RefSeq" id="WP_269927339.1">
    <property type="nucleotide sequence ID" value="NZ_JAMKBJ010000014.1"/>
</dbReference>
<sequence length="492" mass="55266">MKIWKRARQVVEESKKKPSPAQSGNKPATVQLAAIKKDLTDIDDAVFKDFQTKEGLITVVYLSSLIDPLILHKAIILPLVNEQKEVLKSFDPMDGSNKEKLIMSIVNGDTVVFHHEKQQYLQAHTFSPPERPVSTSEMESSVIGPQDSFTESLKTNLSLIKRRIQQTGLKSKDYTIGQETNTKISVLYIEHLVNDENLQRINDRINKLDFVGFLDITILKQLVEDNPFSPFPQYGATSRPDVAVNSLLDGRIVIAMDNSQSVMVCPSSFIEMFNSPEDFYNRWTTATLLRFLRFAGFFITIMLTPMYISALSYHPGILPYELLIMIQESRSRVPFPPVIEVLFIELVIEILREAGSRMPTKIGQTIGIVGGIVIGTAAVEAGLISNTLIVLVAISALLSFLMPNFLMSNASRFVRYIFILAAGLFGLLGQMLALAWLFNHLLNLTSLGTPYMTPVIPRSWSDLRDSIVRFPLAFLQKRTGLSRAKREKKPTK</sequence>
<dbReference type="InterPro" id="IPR050768">
    <property type="entry name" value="UPF0353/GerABKA_families"/>
</dbReference>
<organism evidence="5 6">
    <name type="scientific">Paenisporosarcina quisquiliarum</name>
    <dbReference type="NCBI Taxonomy" id="365346"/>
    <lineage>
        <taxon>Bacteria</taxon>
        <taxon>Bacillati</taxon>
        <taxon>Bacillota</taxon>
        <taxon>Bacilli</taxon>
        <taxon>Bacillales</taxon>
        <taxon>Caryophanaceae</taxon>
        <taxon>Paenisporosarcina</taxon>
    </lineage>
</organism>
<feature type="transmembrane region" description="Helical" evidence="4">
    <location>
        <begin position="363"/>
        <end position="382"/>
    </location>
</feature>
<feature type="region of interest" description="Disordered" evidence="3">
    <location>
        <begin position="1"/>
        <end position="27"/>
    </location>
</feature>
<accession>A0A9X3LHT2</accession>
<evidence type="ECO:0000313" key="6">
    <source>
        <dbReference type="Proteomes" id="UP001152173"/>
    </source>
</evidence>
<dbReference type="Pfam" id="PF03323">
    <property type="entry name" value="GerA"/>
    <property type="match status" value="1"/>
</dbReference>
<dbReference type="AlphaFoldDB" id="A0A9X3LHT2"/>
<keyword evidence="4" id="KW-1133">Transmembrane helix</keyword>
<dbReference type="PANTHER" id="PTHR22550:SF5">
    <property type="entry name" value="LEUCINE ZIPPER PROTEIN 4"/>
    <property type="match status" value="1"/>
</dbReference>